<proteinExistence type="predicted"/>
<gene>
    <name evidence="1" type="ORF">HELGO_WM40813</name>
</gene>
<protein>
    <submittedName>
        <fullName evidence="1">Uncharacterized protein</fullName>
    </submittedName>
</protein>
<accession>A0A6S6SSC6</accession>
<evidence type="ECO:0000313" key="1">
    <source>
        <dbReference type="EMBL" id="CAA6811459.1"/>
    </source>
</evidence>
<dbReference type="AlphaFoldDB" id="A0A6S6SSC6"/>
<name>A0A6S6SSC6_9BACT</name>
<dbReference type="EMBL" id="CACVAR010000206">
    <property type="protein sequence ID" value="CAA6811459.1"/>
    <property type="molecule type" value="Genomic_DNA"/>
</dbReference>
<organism evidence="1">
    <name type="scientific">uncultured Sulfurovum sp</name>
    <dbReference type="NCBI Taxonomy" id="269237"/>
    <lineage>
        <taxon>Bacteria</taxon>
        <taxon>Pseudomonadati</taxon>
        <taxon>Campylobacterota</taxon>
        <taxon>Epsilonproteobacteria</taxon>
        <taxon>Campylobacterales</taxon>
        <taxon>Sulfurovaceae</taxon>
        <taxon>Sulfurovum</taxon>
        <taxon>environmental samples</taxon>
    </lineage>
</organism>
<sequence>MSNTHDFKLFKHSRLPIKKETLICVDTGYLGIKQLDKNIKMLKLKLLKSSLKNIEIDVNDLAYVLILFVL</sequence>
<reference evidence="1" key="1">
    <citation type="submission" date="2020-01" db="EMBL/GenBank/DDBJ databases">
        <authorList>
            <person name="Meier V. D."/>
            <person name="Meier V D."/>
        </authorList>
    </citation>
    <scope>NUCLEOTIDE SEQUENCE</scope>
    <source>
        <strain evidence="1">HLG_WM_MAG_03</strain>
    </source>
</reference>